<dbReference type="PROSITE" id="PS50157">
    <property type="entry name" value="ZINC_FINGER_C2H2_2"/>
    <property type="match status" value="3"/>
</dbReference>
<feature type="compositionally biased region" description="Polar residues" evidence="12">
    <location>
        <begin position="650"/>
        <end position="669"/>
    </location>
</feature>
<accession>A0ABD0KCA4</accession>
<dbReference type="GO" id="GO:0005634">
    <property type="term" value="C:nucleus"/>
    <property type="evidence" value="ECO:0007669"/>
    <property type="project" value="UniProtKB-SubCell"/>
</dbReference>
<keyword evidence="3" id="KW-0479">Metal-binding</keyword>
<feature type="compositionally biased region" description="Polar residues" evidence="12">
    <location>
        <begin position="629"/>
        <end position="638"/>
    </location>
</feature>
<evidence type="ECO:0000256" key="3">
    <source>
        <dbReference type="ARBA" id="ARBA00022723"/>
    </source>
</evidence>
<sequence>MLTARQGLQVQGLLGTTALGESSQFQPHCLHSNTDSLRIPHFMHPFSHHAGFLADHSPAVQSQLNLNCCPQIGKLPQNYELALGNDLKMQERVASGLVENPMASSGQFMSLSRHGLFSVESDLLRMGKDITSVGPHSFSAPPLKTVTTFGNAQSHPRQLFAGGLHKQKQFLDRGYGEASFVPSTVPTPRAFSDASEKIQGDHLAKVKGGEFHWLSRQKTSSHHMYHLCGSKNGDKGVTEKDMQAGKQTGTSDVQCGGNRVQNKDPLAVRMAFGVGALPVLDTAAGAQQSRFSARGPCAQTSASTYLTSSSVQSSADSKMYQTLRHATTTLSSGAPDPAATSSKSQPLAHARKQGKPHLETSQRLSRVKPYLKRRFKPQRQFLRGPYQTSALSSRMSSRGDASGRPVSGHAASSSRALPRQRTASQQGGEDVRKTFGSARPHHPGVVLDGVEDIRKSFRCPQCRYLTDRKNNLKRHIVTMHHTSTRVLECCGALFSSKASLRDHVTLFHRGGYRCQVCGRNFCRKALLRRHLTVHSGQKDFACHLCGYATSHKSNLERHQRVHARKSDVIAPEPILPEYEFQYVEEQRQRNIFRAERENSDQAQQFNQKPLKKYECDKITMDKLKLNHPYDSSSRSATSDVPAKPAESRAVTHQNFPGLDSNTLSETSPGPNAIEFDGNAKENEQPSPHLFCPEGEKFDQGHADSSANQPDGSRPSPSCGRGQSRQFYLPDRLRETHTDSNYGLKDHCITSILSTKDTSTRTGKPLKTSVTEDDDLMTSTKENENPSNIRDATEKPREALVSLKTKTEALQNSLDGRLREGVELDALSGKEDQNEHLANGRRPLQVSRRRMCCRPYRCFGCSASFSRQAELQNHICHDDVSDKGLTQFSVTSAVRKGCIETCEGFQASL</sequence>
<dbReference type="Pfam" id="PF00096">
    <property type="entry name" value="zf-C2H2"/>
    <property type="match status" value="2"/>
</dbReference>
<evidence type="ECO:0000313" key="15">
    <source>
        <dbReference type="Proteomes" id="UP001519460"/>
    </source>
</evidence>
<dbReference type="GO" id="GO:0008270">
    <property type="term" value="F:zinc ion binding"/>
    <property type="evidence" value="ECO:0007669"/>
    <property type="project" value="UniProtKB-KW"/>
</dbReference>
<dbReference type="InterPro" id="IPR036236">
    <property type="entry name" value="Znf_C2H2_sf"/>
</dbReference>
<evidence type="ECO:0000313" key="14">
    <source>
        <dbReference type="EMBL" id="KAK7484738.1"/>
    </source>
</evidence>
<comment type="similarity">
    <text evidence="2">Belongs to the krueppel C2H2-type zinc-finger protein family.</text>
</comment>
<dbReference type="Pfam" id="PF13909">
    <property type="entry name" value="zf-H2C2_5"/>
    <property type="match status" value="1"/>
</dbReference>
<dbReference type="GO" id="GO:0003677">
    <property type="term" value="F:DNA binding"/>
    <property type="evidence" value="ECO:0007669"/>
    <property type="project" value="UniProtKB-KW"/>
</dbReference>
<name>A0ABD0KCA4_9CAEN</name>
<feature type="region of interest" description="Disordered" evidence="12">
    <location>
        <begin position="626"/>
        <end position="723"/>
    </location>
</feature>
<gene>
    <name evidence="14" type="ORF">BaRGS_00024023</name>
</gene>
<evidence type="ECO:0000256" key="2">
    <source>
        <dbReference type="ARBA" id="ARBA00006991"/>
    </source>
</evidence>
<evidence type="ECO:0000256" key="7">
    <source>
        <dbReference type="ARBA" id="ARBA00023015"/>
    </source>
</evidence>
<keyword evidence="4" id="KW-0677">Repeat</keyword>
<keyword evidence="5 11" id="KW-0863">Zinc-finger</keyword>
<dbReference type="InterPro" id="IPR013087">
    <property type="entry name" value="Znf_C2H2_type"/>
</dbReference>
<comment type="subcellular location">
    <subcellularLocation>
        <location evidence="1">Nucleus</location>
    </subcellularLocation>
</comment>
<feature type="compositionally biased region" description="Polar residues" evidence="12">
    <location>
        <begin position="410"/>
        <end position="427"/>
    </location>
</feature>
<feature type="compositionally biased region" description="Basic residues" evidence="12">
    <location>
        <begin position="365"/>
        <end position="377"/>
    </location>
</feature>
<dbReference type="SMART" id="SM00355">
    <property type="entry name" value="ZnF_C2H2"/>
    <property type="match status" value="5"/>
</dbReference>
<evidence type="ECO:0000256" key="8">
    <source>
        <dbReference type="ARBA" id="ARBA00023125"/>
    </source>
</evidence>
<dbReference type="PANTHER" id="PTHR24404:SF114">
    <property type="entry name" value="KLUMPFUSS, ISOFORM B-RELATED"/>
    <property type="match status" value="1"/>
</dbReference>
<feature type="domain" description="C2H2-type" evidence="13">
    <location>
        <begin position="512"/>
        <end position="539"/>
    </location>
</feature>
<evidence type="ECO:0000256" key="9">
    <source>
        <dbReference type="ARBA" id="ARBA00023163"/>
    </source>
</evidence>
<evidence type="ECO:0000256" key="10">
    <source>
        <dbReference type="ARBA" id="ARBA00023242"/>
    </source>
</evidence>
<comment type="caution">
    <text evidence="14">The sequence shown here is derived from an EMBL/GenBank/DDBJ whole genome shotgun (WGS) entry which is preliminary data.</text>
</comment>
<dbReference type="PANTHER" id="PTHR24404">
    <property type="entry name" value="ZINC FINGER PROTEIN"/>
    <property type="match status" value="1"/>
</dbReference>
<keyword evidence="7" id="KW-0805">Transcription regulation</keyword>
<reference evidence="14 15" key="1">
    <citation type="journal article" date="2023" name="Sci. Data">
        <title>Genome assembly of the Korean intertidal mud-creeper Batillaria attramentaria.</title>
        <authorList>
            <person name="Patra A.K."/>
            <person name="Ho P.T."/>
            <person name="Jun S."/>
            <person name="Lee S.J."/>
            <person name="Kim Y."/>
            <person name="Won Y.J."/>
        </authorList>
    </citation>
    <scope>NUCLEOTIDE SEQUENCE [LARGE SCALE GENOMIC DNA]</scope>
    <source>
        <strain evidence="14">Wonlab-2016</strain>
    </source>
</reference>
<keyword evidence="6" id="KW-0862">Zinc</keyword>
<dbReference type="FunFam" id="3.30.160.60:FF:001156">
    <property type="entry name" value="Zinc finger protein 407"/>
    <property type="match status" value="1"/>
</dbReference>
<keyword evidence="8" id="KW-0238">DNA-binding</keyword>
<evidence type="ECO:0000256" key="5">
    <source>
        <dbReference type="ARBA" id="ARBA00022771"/>
    </source>
</evidence>
<evidence type="ECO:0000256" key="1">
    <source>
        <dbReference type="ARBA" id="ARBA00004123"/>
    </source>
</evidence>
<protein>
    <recommendedName>
        <fullName evidence="13">C2H2-type domain-containing protein</fullName>
    </recommendedName>
</protein>
<feature type="region of interest" description="Disordered" evidence="12">
    <location>
        <begin position="328"/>
        <end position="443"/>
    </location>
</feature>
<keyword evidence="15" id="KW-1185">Reference proteome</keyword>
<dbReference type="PROSITE" id="PS00028">
    <property type="entry name" value="ZINC_FINGER_C2H2_1"/>
    <property type="match status" value="1"/>
</dbReference>
<dbReference type="InterPro" id="IPR050589">
    <property type="entry name" value="Ikaros_C2H2-ZF"/>
</dbReference>
<evidence type="ECO:0000259" key="13">
    <source>
        <dbReference type="PROSITE" id="PS50157"/>
    </source>
</evidence>
<evidence type="ECO:0000256" key="6">
    <source>
        <dbReference type="ARBA" id="ARBA00022833"/>
    </source>
</evidence>
<evidence type="ECO:0000256" key="12">
    <source>
        <dbReference type="SAM" id="MobiDB-lite"/>
    </source>
</evidence>
<evidence type="ECO:0000256" key="4">
    <source>
        <dbReference type="ARBA" id="ARBA00022737"/>
    </source>
</evidence>
<dbReference type="Proteomes" id="UP001519460">
    <property type="component" value="Unassembled WGS sequence"/>
</dbReference>
<feature type="domain" description="C2H2-type" evidence="13">
    <location>
        <begin position="457"/>
        <end position="486"/>
    </location>
</feature>
<dbReference type="AlphaFoldDB" id="A0ABD0KCA4"/>
<keyword evidence="10" id="KW-0539">Nucleus</keyword>
<dbReference type="Gene3D" id="3.30.160.60">
    <property type="entry name" value="Classic Zinc Finger"/>
    <property type="match status" value="3"/>
</dbReference>
<feature type="compositionally biased region" description="Polar residues" evidence="12">
    <location>
        <begin position="776"/>
        <end position="789"/>
    </location>
</feature>
<organism evidence="14 15">
    <name type="scientific">Batillaria attramentaria</name>
    <dbReference type="NCBI Taxonomy" id="370345"/>
    <lineage>
        <taxon>Eukaryota</taxon>
        <taxon>Metazoa</taxon>
        <taxon>Spiralia</taxon>
        <taxon>Lophotrochozoa</taxon>
        <taxon>Mollusca</taxon>
        <taxon>Gastropoda</taxon>
        <taxon>Caenogastropoda</taxon>
        <taxon>Sorbeoconcha</taxon>
        <taxon>Cerithioidea</taxon>
        <taxon>Batillariidae</taxon>
        <taxon>Batillaria</taxon>
    </lineage>
</organism>
<feature type="region of interest" description="Disordered" evidence="12">
    <location>
        <begin position="755"/>
        <end position="789"/>
    </location>
</feature>
<feature type="domain" description="C2H2-type" evidence="13">
    <location>
        <begin position="540"/>
        <end position="567"/>
    </location>
</feature>
<evidence type="ECO:0000256" key="11">
    <source>
        <dbReference type="PROSITE-ProRule" id="PRU00042"/>
    </source>
</evidence>
<feature type="compositionally biased region" description="Polar residues" evidence="12">
    <location>
        <begin position="386"/>
        <end position="396"/>
    </location>
</feature>
<dbReference type="EMBL" id="JACVVK020000205">
    <property type="protein sequence ID" value="KAK7484738.1"/>
    <property type="molecule type" value="Genomic_DNA"/>
</dbReference>
<proteinExistence type="inferred from homology"/>
<keyword evidence="9" id="KW-0804">Transcription</keyword>
<dbReference type="SUPFAM" id="SSF57667">
    <property type="entry name" value="beta-beta-alpha zinc fingers"/>
    <property type="match status" value="2"/>
</dbReference>